<evidence type="ECO:0000313" key="2">
    <source>
        <dbReference type="EMBL" id="CEM39416.1"/>
    </source>
</evidence>
<protein>
    <submittedName>
        <fullName evidence="2">Uncharacterized protein</fullName>
    </submittedName>
</protein>
<dbReference type="PhylomeDB" id="A0A0G4H6F1"/>
<proteinExistence type="predicted"/>
<feature type="region of interest" description="Disordered" evidence="1">
    <location>
        <begin position="1"/>
        <end position="22"/>
    </location>
</feature>
<accession>A0A0G4H6F1</accession>
<gene>
    <name evidence="2" type="ORF">Vbra_19672</name>
</gene>
<dbReference type="Proteomes" id="UP000041254">
    <property type="component" value="Unassembled WGS sequence"/>
</dbReference>
<sequence>MRQTCQHHPQRPPGVSSSGAAHHAHHFPFRFNSLRVRAQTLEFRVITTARRDEEAVMDTDGQQQQQQQQATHSIDLEAFAQQFSQVPVVVAYVFSFVSLHLVAALPQRLWRHVGCQITQLVMDTHHTAERRFWCGLSFADAFEWGRRLKQLKSIVSKYPKSLRILSETPGRRPYAYNHRTLSPVIDKIVTALVEGHSDGRRAAAATAVGRQGRSTLESIDISECESTIIVDEAEGRDIRAAREPSTAPLDPPLTLTSLTSIIIPEDELSYPGRGRHWQLPSLERVQVEGRLWRVYDCEVLGGLVATSRRLKELHVECHPDTMAGSLVRIPAAAPGQPGPLAQLEDIGTLSVSASAEDLEGLQAVLVDRGCRSIKKLSVELEDYSINSSIFATLAAIEAFTLAVCVSSDIVDIKTGASFFDLSLLCDTPIRPAPSFFVQRHIQQMAAKAHTVPAAMALARSLTFPSATTVTVSDQDDWDPDDDDEQPDPIVLDSMPHNAFPAVWRLRCYSGKGLASGRRLVTKMPVVKRIALWKSKEGHAVGMLQAVGGERELECFEAWPVTGVGEGGLTWGDIVDQLPTVTVLDLRVEVPEDLGDGDAAGEFGIVCVKSLLKIRGVKELKFQPVPHDAFKRLVEERTHRDTIEGLEGRYDISWRGYLGRFLTLKRLNT</sequence>
<evidence type="ECO:0000256" key="1">
    <source>
        <dbReference type="SAM" id="MobiDB-lite"/>
    </source>
</evidence>
<reference evidence="2 3" key="1">
    <citation type="submission" date="2014-11" db="EMBL/GenBank/DDBJ databases">
        <authorList>
            <person name="Zhu J."/>
            <person name="Qi W."/>
            <person name="Song R."/>
        </authorList>
    </citation>
    <scope>NUCLEOTIDE SEQUENCE [LARGE SCALE GENOMIC DNA]</scope>
</reference>
<organism evidence="2 3">
    <name type="scientific">Vitrella brassicaformis (strain CCMP3155)</name>
    <dbReference type="NCBI Taxonomy" id="1169540"/>
    <lineage>
        <taxon>Eukaryota</taxon>
        <taxon>Sar</taxon>
        <taxon>Alveolata</taxon>
        <taxon>Colpodellida</taxon>
        <taxon>Vitrellaceae</taxon>
        <taxon>Vitrella</taxon>
    </lineage>
</organism>
<dbReference type="VEuPathDB" id="CryptoDB:Vbra_19672"/>
<evidence type="ECO:0000313" key="3">
    <source>
        <dbReference type="Proteomes" id="UP000041254"/>
    </source>
</evidence>
<dbReference type="InParanoid" id="A0A0G4H6F1"/>
<keyword evidence="3" id="KW-1185">Reference proteome</keyword>
<dbReference type="AlphaFoldDB" id="A0A0G4H6F1"/>
<name>A0A0G4H6F1_VITBC</name>
<dbReference type="EMBL" id="CDMY01001036">
    <property type="protein sequence ID" value="CEM39416.1"/>
    <property type="molecule type" value="Genomic_DNA"/>
</dbReference>